<comment type="function">
    <text evidence="6">Catalyzes the reduction of dTDP-6-deoxy-L-lyxo-4-hexulose to yield dTDP-L-rhamnose.</text>
</comment>
<keyword evidence="6" id="KW-0521">NADP</keyword>
<evidence type="ECO:0000256" key="4">
    <source>
        <dbReference type="ARBA" id="ARBA00017099"/>
    </source>
</evidence>
<keyword evidence="6" id="KW-0560">Oxidoreductase</keyword>
<comment type="caution">
    <text evidence="8">The sequence shown here is derived from an EMBL/GenBank/DDBJ whole genome shotgun (WGS) entry which is preliminary data.</text>
</comment>
<dbReference type="CDD" id="cd05254">
    <property type="entry name" value="dTDP_HR_like_SDR_e"/>
    <property type="match status" value="1"/>
</dbReference>
<dbReference type="InterPro" id="IPR005913">
    <property type="entry name" value="dTDP_dehydrorham_reduct"/>
</dbReference>
<evidence type="ECO:0000256" key="3">
    <source>
        <dbReference type="ARBA" id="ARBA00012929"/>
    </source>
</evidence>
<name>A0A4Y3W990_NITWI</name>
<proteinExistence type="inferred from homology"/>
<dbReference type="InterPro" id="IPR029903">
    <property type="entry name" value="RmlD-like-bd"/>
</dbReference>
<dbReference type="GO" id="GO:0019305">
    <property type="term" value="P:dTDP-rhamnose biosynthetic process"/>
    <property type="evidence" value="ECO:0007669"/>
    <property type="project" value="UniProtKB-UniPathway"/>
</dbReference>
<dbReference type="SUPFAM" id="SSF51735">
    <property type="entry name" value="NAD(P)-binding Rossmann-fold domains"/>
    <property type="match status" value="1"/>
</dbReference>
<dbReference type="UniPathway" id="UPA00124"/>
<evidence type="ECO:0000256" key="2">
    <source>
        <dbReference type="ARBA" id="ARBA00010944"/>
    </source>
</evidence>
<dbReference type="GO" id="GO:0005829">
    <property type="term" value="C:cytosol"/>
    <property type="evidence" value="ECO:0007669"/>
    <property type="project" value="TreeGrafter"/>
</dbReference>
<evidence type="ECO:0000313" key="8">
    <source>
        <dbReference type="EMBL" id="GEC15088.1"/>
    </source>
</evidence>
<dbReference type="InterPro" id="IPR036291">
    <property type="entry name" value="NAD(P)-bd_dom_sf"/>
</dbReference>
<evidence type="ECO:0000256" key="5">
    <source>
        <dbReference type="ARBA" id="ARBA00048200"/>
    </source>
</evidence>
<evidence type="ECO:0000256" key="1">
    <source>
        <dbReference type="ARBA" id="ARBA00004781"/>
    </source>
</evidence>
<protein>
    <recommendedName>
        <fullName evidence="4 6">dTDP-4-dehydrorhamnose reductase</fullName>
        <ecNumber evidence="3 6">1.1.1.133</ecNumber>
    </recommendedName>
</protein>
<evidence type="ECO:0000313" key="9">
    <source>
        <dbReference type="Proteomes" id="UP000318825"/>
    </source>
</evidence>
<accession>A0A4Y3W990</accession>
<dbReference type="EMBL" id="BJNF01000025">
    <property type="protein sequence ID" value="GEC15088.1"/>
    <property type="molecule type" value="Genomic_DNA"/>
</dbReference>
<dbReference type="Gene3D" id="3.40.50.720">
    <property type="entry name" value="NAD(P)-binding Rossmann-like Domain"/>
    <property type="match status" value="1"/>
</dbReference>
<dbReference type="GO" id="GO:0008831">
    <property type="term" value="F:dTDP-4-dehydrorhamnose reductase activity"/>
    <property type="evidence" value="ECO:0007669"/>
    <property type="project" value="UniProtKB-EC"/>
</dbReference>
<comment type="catalytic activity">
    <reaction evidence="5 6">
        <text>dTDP-beta-L-rhamnose + NADP(+) = dTDP-4-dehydro-beta-L-rhamnose + NADPH + H(+)</text>
        <dbReference type="Rhea" id="RHEA:21796"/>
        <dbReference type="ChEBI" id="CHEBI:15378"/>
        <dbReference type="ChEBI" id="CHEBI:57510"/>
        <dbReference type="ChEBI" id="CHEBI:57783"/>
        <dbReference type="ChEBI" id="CHEBI:58349"/>
        <dbReference type="ChEBI" id="CHEBI:62830"/>
        <dbReference type="EC" id="1.1.1.133"/>
    </reaction>
</comment>
<gene>
    <name evidence="8" type="primary">rmlD</name>
    <name evidence="8" type="ORF">NWI01_09800</name>
</gene>
<dbReference type="Proteomes" id="UP000318825">
    <property type="component" value="Unassembled WGS sequence"/>
</dbReference>
<dbReference type="Gene3D" id="3.90.25.10">
    <property type="entry name" value="UDP-galactose 4-epimerase, domain 1"/>
    <property type="match status" value="1"/>
</dbReference>
<dbReference type="PANTHER" id="PTHR10491">
    <property type="entry name" value="DTDP-4-DEHYDRORHAMNOSE REDUCTASE"/>
    <property type="match status" value="1"/>
</dbReference>
<reference evidence="8 9" key="1">
    <citation type="submission" date="2019-06" db="EMBL/GenBank/DDBJ databases">
        <title>Whole genome shotgun sequence of Nitrobacter winogradskyi NBRC 14297.</title>
        <authorList>
            <person name="Hosoyama A."/>
            <person name="Uohara A."/>
            <person name="Ohji S."/>
            <person name="Ichikawa N."/>
        </authorList>
    </citation>
    <scope>NUCLEOTIDE SEQUENCE [LARGE SCALE GENOMIC DNA]</scope>
    <source>
        <strain evidence="8 9">NBRC 14297</strain>
    </source>
</reference>
<dbReference type="Pfam" id="PF04321">
    <property type="entry name" value="RmlD_sub_bind"/>
    <property type="match status" value="1"/>
</dbReference>
<sequence>MASLMRILLTGSSGQVGGALRPLLKEGGMVIAPSRSAFDLSKPETLAEALDRFKPDLIINPAAYTAVDRAEDERELALLVNAKAPAAIAEWSARHRVPLIHFSTDYVFDGSGDRPWREASPTGPLSVYGASKLAGDLAIQAADGPHLIARTSWVYSAGGASFLRTIVRLAGERKELRIVADQTGAPTTANTIADAVSRIVLSNASDLSALFARHGGVVNLACAGETSWHGFATAIVGGLKSRGVRLAVETVTPIATADFPTKARRPGNSRLDLSQLRERFGLTLPIWQDALSTELDSLVTRQGEQAVPAMRA</sequence>
<feature type="domain" description="RmlD-like substrate binding" evidence="7">
    <location>
        <begin position="5"/>
        <end position="297"/>
    </location>
</feature>
<evidence type="ECO:0000256" key="6">
    <source>
        <dbReference type="RuleBase" id="RU364082"/>
    </source>
</evidence>
<comment type="similarity">
    <text evidence="2 6">Belongs to the dTDP-4-dehydrorhamnose reductase family.</text>
</comment>
<dbReference type="PANTHER" id="PTHR10491:SF4">
    <property type="entry name" value="METHIONINE ADENOSYLTRANSFERASE 2 SUBUNIT BETA"/>
    <property type="match status" value="1"/>
</dbReference>
<organism evidence="8 9">
    <name type="scientific">Nitrobacter winogradskyi</name>
    <name type="common">Nitrobacter agilis</name>
    <dbReference type="NCBI Taxonomy" id="913"/>
    <lineage>
        <taxon>Bacteria</taxon>
        <taxon>Pseudomonadati</taxon>
        <taxon>Pseudomonadota</taxon>
        <taxon>Alphaproteobacteria</taxon>
        <taxon>Hyphomicrobiales</taxon>
        <taxon>Nitrobacteraceae</taxon>
        <taxon>Nitrobacter</taxon>
    </lineage>
</organism>
<evidence type="ECO:0000259" key="7">
    <source>
        <dbReference type="Pfam" id="PF04321"/>
    </source>
</evidence>
<comment type="pathway">
    <text evidence="1 6">Carbohydrate biosynthesis; dTDP-L-rhamnose biosynthesis.</text>
</comment>
<dbReference type="NCBIfam" id="TIGR01214">
    <property type="entry name" value="rmlD"/>
    <property type="match status" value="1"/>
</dbReference>
<dbReference type="EC" id="1.1.1.133" evidence="3 6"/>
<dbReference type="AlphaFoldDB" id="A0A4Y3W990"/>
<comment type="cofactor">
    <cofactor evidence="6">
        <name>Mg(2+)</name>
        <dbReference type="ChEBI" id="CHEBI:18420"/>
    </cofactor>
    <text evidence="6">Binds 1 Mg(2+) ion per monomer.</text>
</comment>